<evidence type="ECO:0000256" key="1">
    <source>
        <dbReference type="ARBA" id="ARBA00008007"/>
    </source>
</evidence>
<dbReference type="Pfam" id="PF18912">
    <property type="entry name" value="DZR_2"/>
    <property type="match status" value="1"/>
</dbReference>
<organism evidence="3 4">
    <name type="scientific">Chryseobacterium lacus</name>
    <dbReference type="NCBI Taxonomy" id="2058346"/>
    <lineage>
        <taxon>Bacteria</taxon>
        <taxon>Pseudomonadati</taxon>
        <taxon>Bacteroidota</taxon>
        <taxon>Flavobacteriia</taxon>
        <taxon>Flavobacteriales</taxon>
        <taxon>Weeksellaceae</taxon>
        <taxon>Chryseobacterium group</taxon>
        <taxon>Chryseobacterium</taxon>
    </lineage>
</organism>
<comment type="caution">
    <text evidence="3">The sequence shown here is derived from an EMBL/GenBank/DDBJ whole genome shotgun (WGS) entry which is preliminary data.</text>
</comment>
<reference evidence="3 4" key="1">
    <citation type="submission" date="2018-07" db="EMBL/GenBank/DDBJ databases">
        <title>Chryseobacterium lacus sp. nov., isolated from lake water.</title>
        <authorList>
            <person name="Li C.-M."/>
        </authorList>
    </citation>
    <scope>NUCLEOTIDE SEQUENCE [LARGE SCALE GENOMIC DNA]</scope>
    <source>
        <strain evidence="3 4">YLOS41</strain>
    </source>
</reference>
<dbReference type="Proteomes" id="UP000252172">
    <property type="component" value="Unassembled WGS sequence"/>
</dbReference>
<comment type="similarity">
    <text evidence="1">Belongs to the ComF/GntX family.</text>
</comment>
<keyword evidence="4" id="KW-1185">Reference proteome</keyword>
<evidence type="ECO:0000313" key="4">
    <source>
        <dbReference type="Proteomes" id="UP000252172"/>
    </source>
</evidence>
<dbReference type="AlphaFoldDB" id="A0A368N6X3"/>
<dbReference type="OrthoDB" id="9779910at2"/>
<proteinExistence type="inferred from homology"/>
<name>A0A368N6X3_9FLAO</name>
<gene>
    <name evidence="3" type="ORF">DQ356_00095</name>
</gene>
<evidence type="ECO:0000259" key="2">
    <source>
        <dbReference type="Pfam" id="PF18912"/>
    </source>
</evidence>
<dbReference type="EMBL" id="QPIE01000001">
    <property type="protein sequence ID" value="RCU45019.1"/>
    <property type="molecule type" value="Genomic_DNA"/>
</dbReference>
<dbReference type="InterPro" id="IPR000836">
    <property type="entry name" value="PRTase_dom"/>
</dbReference>
<dbReference type="PANTHER" id="PTHR47505:SF1">
    <property type="entry name" value="DNA UTILIZATION PROTEIN YHGH"/>
    <property type="match status" value="1"/>
</dbReference>
<sequence length="216" mass="25147">MLLDLLFPNRCLHCNRIIQGDQLVCELCFVQIHFTHWNFLDDNELKHKCTLLFPVQHAFALVHFEEEGLSRKIIHALKYSGREKAGLVIADWTADHVDFGTKKPDLLVTVPLHPKKLRKRGYNQLHLFTEKLSEQWQIPFDHELIHRNYNRKAQALQDKSHRKQTENLFSLTKPVQHRHILIIDDVFTTGNTMSAVAWEILKSGNNTVSVLVMALD</sequence>
<dbReference type="CDD" id="cd06223">
    <property type="entry name" value="PRTases_typeI"/>
    <property type="match status" value="1"/>
</dbReference>
<dbReference type="InterPro" id="IPR044005">
    <property type="entry name" value="DZR_2"/>
</dbReference>
<dbReference type="Gene3D" id="3.40.50.2020">
    <property type="match status" value="1"/>
</dbReference>
<dbReference type="SUPFAM" id="SSF53271">
    <property type="entry name" value="PRTase-like"/>
    <property type="match status" value="1"/>
</dbReference>
<dbReference type="PANTHER" id="PTHR47505">
    <property type="entry name" value="DNA UTILIZATION PROTEIN YHGH"/>
    <property type="match status" value="1"/>
</dbReference>
<dbReference type="InterPro" id="IPR051910">
    <property type="entry name" value="ComF/GntX_DNA_util-trans"/>
</dbReference>
<dbReference type="InterPro" id="IPR029057">
    <property type="entry name" value="PRTase-like"/>
</dbReference>
<evidence type="ECO:0000313" key="3">
    <source>
        <dbReference type="EMBL" id="RCU45019.1"/>
    </source>
</evidence>
<feature type="domain" description="Double zinc ribbon" evidence="2">
    <location>
        <begin position="2"/>
        <end position="34"/>
    </location>
</feature>
<protein>
    <submittedName>
        <fullName evidence="3">ComF family protein</fullName>
    </submittedName>
</protein>
<accession>A0A368N6X3</accession>